<evidence type="ECO:0000313" key="2">
    <source>
        <dbReference type="Proteomes" id="UP000006138"/>
    </source>
</evidence>
<dbReference type="EMBL" id="CP002896">
    <property type="protein sequence ID" value="AEK45378.1"/>
    <property type="molecule type" value="Genomic_DNA"/>
</dbReference>
<dbReference type="InterPro" id="IPR036291">
    <property type="entry name" value="NAD(P)-bd_dom_sf"/>
</dbReference>
<dbReference type="AlphaFoldDB" id="A0A9R0P327"/>
<proteinExistence type="predicted"/>
<dbReference type="KEGG" id="amn:RAM_34525"/>
<keyword evidence="2" id="KW-1185">Reference proteome</keyword>
<dbReference type="SUPFAM" id="SSF51735">
    <property type="entry name" value="NAD(P)-binding Rossmann-fold domains"/>
    <property type="match status" value="1"/>
</dbReference>
<name>A0A9R0P327_AMYMS</name>
<sequence>MAIHFGHRVVNAEEVAAAVVHLASAEARWTSGTTLDLYGASHLRM</sequence>
<evidence type="ECO:0000313" key="1">
    <source>
        <dbReference type="EMBL" id="AEK45378.1"/>
    </source>
</evidence>
<reference evidence="1 2" key="1">
    <citation type="journal article" date="2011" name="J. Bacteriol.">
        <title>Whole genome sequence of the rifamycin B-producing strain Amycolatopsis mediterranei S699.</title>
        <authorList>
            <person name="Verma M."/>
            <person name="Kaur J."/>
            <person name="Kumar M."/>
            <person name="Kumari K."/>
            <person name="Saxena A."/>
            <person name="Anand S."/>
            <person name="Nigam A."/>
            <person name="Ravi V."/>
            <person name="Raghuvanshi S."/>
            <person name="Khurana P."/>
            <person name="Tyagi A.K."/>
            <person name="Khurana J.P."/>
            <person name="Lal R."/>
        </authorList>
    </citation>
    <scope>NUCLEOTIDE SEQUENCE [LARGE SCALE GENOMIC DNA]</scope>
    <source>
        <strain evidence="1 2">S699</strain>
    </source>
</reference>
<gene>
    <name evidence="1" type="ordered locus">RAM_34525</name>
</gene>
<dbReference type="Proteomes" id="UP000006138">
    <property type="component" value="Chromosome"/>
</dbReference>
<accession>A0A9R0P327</accession>
<dbReference type="Gene3D" id="3.40.50.720">
    <property type="entry name" value="NAD(P)-binding Rossmann-like Domain"/>
    <property type="match status" value="1"/>
</dbReference>
<protein>
    <submittedName>
        <fullName evidence="1">Uncharacterized protein</fullName>
    </submittedName>
</protein>
<organism evidence="1 2">
    <name type="scientific">Amycolatopsis mediterranei (strain S699)</name>
    <name type="common">Nocardia mediterranei</name>
    <dbReference type="NCBI Taxonomy" id="713604"/>
    <lineage>
        <taxon>Bacteria</taxon>
        <taxon>Bacillati</taxon>
        <taxon>Actinomycetota</taxon>
        <taxon>Actinomycetes</taxon>
        <taxon>Pseudonocardiales</taxon>
        <taxon>Pseudonocardiaceae</taxon>
        <taxon>Amycolatopsis</taxon>
    </lineage>
</organism>